<dbReference type="Proteomes" id="UP000240608">
    <property type="component" value="Unassembled WGS sequence"/>
</dbReference>
<proteinExistence type="inferred from homology"/>
<dbReference type="GO" id="GO:0009279">
    <property type="term" value="C:cell outer membrane"/>
    <property type="evidence" value="ECO:0007669"/>
    <property type="project" value="UniProtKB-SubCell"/>
</dbReference>
<evidence type="ECO:0000256" key="5">
    <source>
        <dbReference type="ARBA" id="ARBA00022692"/>
    </source>
</evidence>
<evidence type="ECO:0000313" key="9">
    <source>
        <dbReference type="Proteomes" id="UP000240608"/>
    </source>
</evidence>
<dbReference type="GO" id="GO:0015562">
    <property type="term" value="F:efflux transmembrane transporter activity"/>
    <property type="evidence" value="ECO:0007669"/>
    <property type="project" value="InterPro"/>
</dbReference>
<organism evidence="8 9">
    <name type="scientific">Marivirga lumbricoides</name>
    <dbReference type="NCBI Taxonomy" id="1046115"/>
    <lineage>
        <taxon>Bacteria</taxon>
        <taxon>Pseudomonadati</taxon>
        <taxon>Bacteroidota</taxon>
        <taxon>Cytophagia</taxon>
        <taxon>Cytophagales</taxon>
        <taxon>Marivirgaceae</taxon>
        <taxon>Marivirga</taxon>
    </lineage>
</organism>
<name>A0A2T4DKC4_9BACT</name>
<dbReference type="Gene3D" id="1.20.1600.10">
    <property type="entry name" value="Outer membrane efflux proteins (OEP)"/>
    <property type="match status" value="1"/>
</dbReference>
<evidence type="ECO:0000256" key="7">
    <source>
        <dbReference type="ARBA" id="ARBA00023237"/>
    </source>
</evidence>
<evidence type="ECO:0000256" key="3">
    <source>
        <dbReference type="ARBA" id="ARBA00022448"/>
    </source>
</evidence>
<dbReference type="EMBL" id="PYVU01000135">
    <property type="protein sequence ID" value="PTB94281.1"/>
    <property type="molecule type" value="Genomic_DNA"/>
</dbReference>
<sequence>MKIKIKYSGKWFVVIWLVLLAPNLFSQSVLNDYVEEGLQNNLLIKEKSISLEKSFLALKNAKTYFLPSADLGINYNLANGGRIIALPVGDLLNGVYSSLNTLLDQQQFPQLDNIEEQFLPNNFYDARVRVSYPILNKDLYYNKSIQKEAVLLQEYEIKVFAAELTKNIKQAYYNYCLAYTAIEILENSRSLVAQNVKDNQSLQANGKALPAQVLRAESELENIQSQLIEAENKLKNAGYYVNFLINRPLETHVIFEKILPEVNQHLSLLQVENSSSRAEILKLRTATNIGRLSLRSKQNYALPTLNAFVDLGLQGFDFEVNDQSRYYLFGLQLSMPLFQGGRNKNAVQGARLNLQTLDLQSELLTQQVDMAVKTAQNTIIASHAAKKSAEANLNASTAYLRLIDKGYKEGVNSLIEFIDARNQYTNAALKVSVANYSLLNAMADLERELTQVK</sequence>
<dbReference type="GO" id="GO:0015288">
    <property type="term" value="F:porin activity"/>
    <property type="evidence" value="ECO:0007669"/>
    <property type="project" value="TreeGrafter"/>
</dbReference>
<comment type="similarity">
    <text evidence="2">Belongs to the outer membrane factor (OMF) (TC 1.B.17) family.</text>
</comment>
<protein>
    <submittedName>
        <fullName evidence="8">TolC family protein</fullName>
    </submittedName>
</protein>
<evidence type="ECO:0000256" key="6">
    <source>
        <dbReference type="ARBA" id="ARBA00023136"/>
    </source>
</evidence>
<comment type="caution">
    <text evidence="8">The sequence shown here is derived from an EMBL/GenBank/DDBJ whole genome shotgun (WGS) entry which is preliminary data.</text>
</comment>
<accession>A0A2T4DKC4</accession>
<keyword evidence="4" id="KW-1134">Transmembrane beta strand</keyword>
<keyword evidence="5" id="KW-0812">Transmembrane</keyword>
<dbReference type="PANTHER" id="PTHR30026">
    <property type="entry name" value="OUTER MEMBRANE PROTEIN TOLC"/>
    <property type="match status" value="1"/>
</dbReference>
<evidence type="ECO:0000313" key="8">
    <source>
        <dbReference type="EMBL" id="PTB94281.1"/>
    </source>
</evidence>
<dbReference type="InterPro" id="IPR003423">
    <property type="entry name" value="OMP_efflux"/>
</dbReference>
<dbReference type="GO" id="GO:1990281">
    <property type="term" value="C:efflux pump complex"/>
    <property type="evidence" value="ECO:0007669"/>
    <property type="project" value="TreeGrafter"/>
</dbReference>
<reference evidence="8 9" key="1">
    <citation type="submission" date="2018-03" db="EMBL/GenBank/DDBJ databases">
        <title>Cross-interface Injection: A General Nanoliter Liquid Handling Method Applied to Single Cells Genome Amplification Automated Nanoliter Liquid Handling Applied to Single Cell Multiple Displacement Amplification.</title>
        <authorList>
            <person name="Yun J."/>
            <person name="Xu P."/>
            <person name="Xu J."/>
            <person name="Dai X."/>
            <person name="Wang Y."/>
            <person name="Zheng X."/>
            <person name="Cao C."/>
            <person name="Yi Q."/>
            <person name="Zhu Y."/>
            <person name="Wang L."/>
            <person name="Dong Z."/>
            <person name="Huang Y."/>
            <person name="Huang L."/>
            <person name="Du W."/>
        </authorList>
    </citation>
    <scope>NUCLEOTIDE SEQUENCE [LARGE SCALE GENOMIC DNA]</scope>
    <source>
        <strain evidence="8 9">Z-D1-2</strain>
    </source>
</reference>
<keyword evidence="7" id="KW-0998">Cell outer membrane</keyword>
<evidence type="ECO:0000256" key="1">
    <source>
        <dbReference type="ARBA" id="ARBA00004442"/>
    </source>
</evidence>
<gene>
    <name evidence="8" type="ORF">C9994_12245</name>
</gene>
<dbReference type="Pfam" id="PF02321">
    <property type="entry name" value="OEP"/>
    <property type="match status" value="1"/>
</dbReference>
<dbReference type="SUPFAM" id="SSF56954">
    <property type="entry name" value="Outer membrane efflux proteins (OEP)"/>
    <property type="match status" value="1"/>
</dbReference>
<keyword evidence="3" id="KW-0813">Transport</keyword>
<evidence type="ECO:0000256" key="2">
    <source>
        <dbReference type="ARBA" id="ARBA00007613"/>
    </source>
</evidence>
<dbReference type="PANTHER" id="PTHR30026:SF20">
    <property type="entry name" value="OUTER MEMBRANE PROTEIN TOLC"/>
    <property type="match status" value="1"/>
</dbReference>
<dbReference type="AlphaFoldDB" id="A0A2T4DKC4"/>
<keyword evidence="6" id="KW-0472">Membrane</keyword>
<dbReference type="InterPro" id="IPR051906">
    <property type="entry name" value="TolC-like"/>
</dbReference>
<evidence type="ECO:0000256" key="4">
    <source>
        <dbReference type="ARBA" id="ARBA00022452"/>
    </source>
</evidence>
<comment type="subcellular location">
    <subcellularLocation>
        <location evidence="1">Cell outer membrane</location>
    </subcellularLocation>
</comment>